<dbReference type="GO" id="GO:0008083">
    <property type="term" value="F:growth factor activity"/>
    <property type="evidence" value="ECO:0007669"/>
    <property type="project" value="UniProtKB-KW"/>
</dbReference>
<gene>
    <name evidence="13" type="primary">LOC114441798</name>
    <name evidence="12" type="synonym">LOC114441792</name>
</gene>
<protein>
    <recommendedName>
        <fullName evidence="3">Ciliary neurotrophic factor</fullName>
    </recommendedName>
</protein>
<dbReference type="RefSeq" id="XP_028270687.1">
    <property type="nucleotide sequence ID" value="XM_028414886.1"/>
</dbReference>
<comment type="subcellular location">
    <subcellularLocation>
        <location evidence="1">Cytoplasm</location>
    </subcellularLocation>
</comment>
<sequence>MDYKLYRPLILCVLALMLLEVQCSPVPSAASTDGCKSALPSAVRLAKLLEYEANQLLEKHIKCDGCSKDSIPDDVPAATVSGVNFSEQLQDIYTKGVLFRFHIAQVSRYQRELLTDPEDVLKSLSRLNVRLNDILGTTKNLILQCNDSEKPQLTTAAPPQPSCDDDYEKKLYSWGVIVRLKEWLTAVGRVLEEATSDDKKARI</sequence>
<evidence type="ECO:0000256" key="4">
    <source>
        <dbReference type="ARBA" id="ARBA00022473"/>
    </source>
</evidence>
<evidence type="ECO:0000313" key="12">
    <source>
        <dbReference type="RefSeq" id="XP_028270680.1"/>
    </source>
</evidence>
<proteinExistence type="inferred from homology"/>
<evidence type="ECO:0000256" key="2">
    <source>
        <dbReference type="ARBA" id="ARBA00007988"/>
    </source>
</evidence>
<dbReference type="InterPro" id="IPR009079">
    <property type="entry name" value="4_helix_cytokine-like_core"/>
</dbReference>
<dbReference type="GO" id="GO:0070120">
    <property type="term" value="P:ciliary neurotrophic factor-mediated signaling pathway"/>
    <property type="evidence" value="ECO:0007669"/>
    <property type="project" value="InterPro"/>
</dbReference>
<dbReference type="GO" id="GO:0043524">
    <property type="term" value="P:negative regulation of neuron apoptotic process"/>
    <property type="evidence" value="ECO:0007669"/>
    <property type="project" value="InterPro"/>
</dbReference>
<organism evidence="11 13">
    <name type="scientific">Parambassis ranga</name>
    <name type="common">Indian glassy fish</name>
    <dbReference type="NCBI Taxonomy" id="210632"/>
    <lineage>
        <taxon>Eukaryota</taxon>
        <taxon>Metazoa</taxon>
        <taxon>Chordata</taxon>
        <taxon>Craniata</taxon>
        <taxon>Vertebrata</taxon>
        <taxon>Euteleostomi</taxon>
        <taxon>Actinopterygii</taxon>
        <taxon>Neopterygii</taxon>
        <taxon>Teleostei</taxon>
        <taxon>Neoteleostei</taxon>
        <taxon>Acanthomorphata</taxon>
        <taxon>Ovalentaria</taxon>
        <taxon>Ambassidae</taxon>
        <taxon>Parambassis</taxon>
    </lineage>
</organism>
<evidence type="ECO:0000256" key="3">
    <source>
        <dbReference type="ARBA" id="ARBA00015150"/>
    </source>
</evidence>
<feature type="signal peptide" evidence="10">
    <location>
        <begin position="1"/>
        <end position="23"/>
    </location>
</feature>
<evidence type="ECO:0000256" key="1">
    <source>
        <dbReference type="ARBA" id="ARBA00004496"/>
    </source>
</evidence>
<evidence type="ECO:0000256" key="10">
    <source>
        <dbReference type="SAM" id="SignalP"/>
    </source>
</evidence>
<name>A0A6P7J1R1_9TELE</name>
<dbReference type="Gene3D" id="1.20.1250.10">
    <property type="match status" value="1"/>
</dbReference>
<comment type="similarity">
    <text evidence="2">Belongs to the CNTF family.</text>
</comment>
<evidence type="ECO:0000256" key="6">
    <source>
        <dbReference type="ARBA" id="ARBA00022782"/>
    </source>
</evidence>
<dbReference type="GO" id="GO:0005737">
    <property type="term" value="C:cytoplasm"/>
    <property type="evidence" value="ECO:0007669"/>
    <property type="project" value="UniProtKB-SubCell"/>
</dbReference>
<dbReference type="RefSeq" id="XP_028270680.1">
    <property type="nucleotide sequence ID" value="XM_028414879.1"/>
</dbReference>
<evidence type="ECO:0000256" key="7">
    <source>
        <dbReference type="ARBA" id="ARBA00022902"/>
    </source>
</evidence>
<keyword evidence="6" id="KW-0221">Differentiation</keyword>
<evidence type="ECO:0000256" key="8">
    <source>
        <dbReference type="ARBA" id="ARBA00023030"/>
    </source>
</evidence>
<dbReference type="SUPFAM" id="SSF47266">
    <property type="entry name" value="4-helical cytokines"/>
    <property type="match status" value="1"/>
</dbReference>
<dbReference type="AlphaFoldDB" id="A0A6P7J1R1"/>
<dbReference type="PANTHER" id="PTHR15196:SF0">
    <property type="entry name" value="CILIARY NEUROTROPHIC FACTOR"/>
    <property type="match status" value="1"/>
</dbReference>
<keyword evidence="8" id="KW-0339">Growth factor</keyword>
<dbReference type="PANTHER" id="PTHR15196">
    <property type="entry name" value="CILIARY NEUROTROPHIC FACTOR"/>
    <property type="match status" value="1"/>
</dbReference>
<dbReference type="GO" id="GO:0030154">
    <property type="term" value="P:cell differentiation"/>
    <property type="evidence" value="ECO:0007669"/>
    <property type="project" value="UniProtKB-KW"/>
</dbReference>
<dbReference type="GO" id="GO:0007399">
    <property type="term" value="P:nervous system development"/>
    <property type="evidence" value="ECO:0007669"/>
    <property type="project" value="UniProtKB-KW"/>
</dbReference>
<feature type="chain" id="PRO_5044651264" description="Ciliary neurotrophic factor" evidence="10">
    <location>
        <begin position="24"/>
        <end position="203"/>
    </location>
</feature>
<evidence type="ECO:0000313" key="11">
    <source>
        <dbReference type="Proteomes" id="UP000515145"/>
    </source>
</evidence>
<dbReference type="InterPro" id="IPR000151">
    <property type="entry name" value="Ciliary_neurotrophic_fac_CNTF"/>
</dbReference>
<reference evidence="12 13" key="1">
    <citation type="submission" date="2025-04" db="UniProtKB">
        <authorList>
            <consortium name="RefSeq"/>
        </authorList>
    </citation>
    <scope>IDENTIFICATION</scope>
</reference>
<comment type="function">
    <text evidence="9">CNTF is a survival factor for various neuronal cell types. Seems to prevent the degeneration of motor axons after axotomy.</text>
</comment>
<keyword evidence="4" id="KW-0217">Developmental protein</keyword>
<keyword evidence="11" id="KW-1185">Reference proteome</keyword>
<dbReference type="GeneID" id="114441798"/>
<keyword evidence="5" id="KW-0963">Cytoplasm</keyword>
<evidence type="ECO:0000313" key="13">
    <source>
        <dbReference type="RefSeq" id="XP_028270687.1"/>
    </source>
</evidence>
<evidence type="ECO:0000256" key="5">
    <source>
        <dbReference type="ARBA" id="ARBA00022490"/>
    </source>
</evidence>
<dbReference type="OrthoDB" id="8948917at2759"/>
<keyword evidence="10" id="KW-0732">Signal</keyword>
<accession>A0A6P7J1R1</accession>
<evidence type="ECO:0000256" key="9">
    <source>
        <dbReference type="ARBA" id="ARBA00025427"/>
    </source>
</evidence>
<dbReference type="Proteomes" id="UP000515145">
    <property type="component" value="Chromosome 9"/>
</dbReference>
<keyword evidence="7" id="KW-0524">Neurogenesis</keyword>
<dbReference type="GO" id="GO:0005127">
    <property type="term" value="F:ciliary neurotrophic factor receptor binding"/>
    <property type="evidence" value="ECO:0007669"/>
    <property type="project" value="InterPro"/>
</dbReference>